<dbReference type="Gene3D" id="3.40.50.1110">
    <property type="entry name" value="SGNH hydrolase"/>
    <property type="match status" value="1"/>
</dbReference>
<evidence type="ECO:0000313" key="4">
    <source>
        <dbReference type="Proteomes" id="UP000198928"/>
    </source>
</evidence>
<evidence type="ECO:0000313" key="3">
    <source>
        <dbReference type="EMBL" id="SFK07751.1"/>
    </source>
</evidence>
<dbReference type="RefSeq" id="WP_093848494.1">
    <property type="nucleotide sequence ID" value="NZ_FOSG01000003.1"/>
</dbReference>
<proteinExistence type="predicted"/>
<dbReference type="SUPFAM" id="SSF52266">
    <property type="entry name" value="SGNH hydrolase"/>
    <property type="match status" value="1"/>
</dbReference>
<gene>
    <name evidence="3" type="ORF">SAMN05192584_103330</name>
</gene>
<feature type="compositionally biased region" description="Polar residues" evidence="1">
    <location>
        <begin position="76"/>
        <end position="85"/>
    </location>
</feature>
<dbReference type="PANTHER" id="PTHR43784:SF2">
    <property type="entry name" value="GDSL-LIKE LIPASE_ACYLHYDROLASE, PUTATIVE (AFU_ORTHOLOGUE AFUA_2G00820)-RELATED"/>
    <property type="match status" value="1"/>
</dbReference>
<feature type="domain" description="SGNH hydrolase-type esterase" evidence="2">
    <location>
        <begin position="250"/>
        <end position="458"/>
    </location>
</feature>
<dbReference type="InterPro" id="IPR053140">
    <property type="entry name" value="GDSL_Rv0518-like"/>
</dbReference>
<dbReference type="InterPro" id="IPR036514">
    <property type="entry name" value="SGNH_hydro_sf"/>
</dbReference>
<keyword evidence="4" id="KW-1185">Reference proteome</keyword>
<dbReference type="InterPro" id="IPR013830">
    <property type="entry name" value="SGNH_hydro"/>
</dbReference>
<reference evidence="4" key="1">
    <citation type="submission" date="2016-10" db="EMBL/GenBank/DDBJ databases">
        <authorList>
            <person name="Varghese N."/>
            <person name="Submissions S."/>
        </authorList>
    </citation>
    <scope>NUCLEOTIDE SEQUENCE [LARGE SCALE GENOMIC DNA]</scope>
    <source>
        <strain evidence="4">PL19</strain>
    </source>
</reference>
<evidence type="ECO:0000256" key="1">
    <source>
        <dbReference type="SAM" id="MobiDB-lite"/>
    </source>
</evidence>
<name>A0A1I3WMR3_9ACTN</name>
<dbReference type="OrthoDB" id="1828825at2"/>
<dbReference type="AlphaFoldDB" id="A0A1I3WMR3"/>
<sequence length="470" mass="49537">MRPNTARFAFLRNRAGRAGGYVVALLTGALLLGTAPATPAAPGALPASGASTTGSTAESAAGKRGGKHPGRARVGTWSTTPTAVPASDTTVFEDQTIRQTVRTSIGGDRVRVRLSNEFGDRPLVIGEARIAHRAGDGRPTAVDKRTDRALTFGGRDSVTVPAGAPVLSDPVSLRVPAGSDLVVSIHLPERTPGSTVHAFAFQHNHVASGNVTGHADITPTATIDRWYFLTGVSVSTDRSRGAGKASAVVALGDSITDGSDTEVNANHRWPDFLARRLAKARGPHPRGVLNQGVSGNRLLHDPNPPAGSGAEDYAAYFGQSALRRFDRDVAARPGAEHVIVLLGVNDLGHPAAGTAPPSEKVTARDIIDAHRQLIARAHERGLKIHGGTILPFKGDTFGFHSAQTEAARRAVNHWIRTSGEYDGVIDFDRALRDPADPERLLPRYDSGDHLHPSDAGAEAMANAVPLRLLR</sequence>
<dbReference type="CDD" id="cd01830">
    <property type="entry name" value="XynE_like"/>
    <property type="match status" value="1"/>
</dbReference>
<evidence type="ECO:0000259" key="2">
    <source>
        <dbReference type="Pfam" id="PF13472"/>
    </source>
</evidence>
<feature type="compositionally biased region" description="Low complexity" evidence="1">
    <location>
        <begin position="41"/>
        <end position="62"/>
    </location>
</feature>
<organism evidence="3 4">
    <name type="scientific">Streptomyces pini</name>
    <dbReference type="NCBI Taxonomy" id="1520580"/>
    <lineage>
        <taxon>Bacteria</taxon>
        <taxon>Bacillati</taxon>
        <taxon>Actinomycetota</taxon>
        <taxon>Actinomycetes</taxon>
        <taxon>Kitasatosporales</taxon>
        <taxon>Streptomycetaceae</taxon>
        <taxon>Streptomyces</taxon>
    </lineage>
</organism>
<dbReference type="PANTHER" id="PTHR43784">
    <property type="entry name" value="GDSL-LIKE LIPASE/ACYLHYDROLASE, PUTATIVE (AFU_ORTHOLOGUE AFUA_2G00820)-RELATED"/>
    <property type="match status" value="1"/>
</dbReference>
<accession>A0A1I3WMR3</accession>
<dbReference type="Proteomes" id="UP000198928">
    <property type="component" value="Unassembled WGS sequence"/>
</dbReference>
<dbReference type="Pfam" id="PF13472">
    <property type="entry name" value="Lipase_GDSL_2"/>
    <property type="match status" value="1"/>
</dbReference>
<dbReference type="EMBL" id="FOSG01000003">
    <property type="protein sequence ID" value="SFK07751.1"/>
    <property type="molecule type" value="Genomic_DNA"/>
</dbReference>
<protein>
    <submittedName>
        <fullName evidence="3">Lysophospholipase L1</fullName>
    </submittedName>
</protein>
<feature type="region of interest" description="Disordered" evidence="1">
    <location>
        <begin position="41"/>
        <end position="85"/>
    </location>
</feature>